<evidence type="ECO:0000256" key="1">
    <source>
        <dbReference type="ARBA" id="ARBA00022741"/>
    </source>
</evidence>
<dbReference type="EMBL" id="JAPEUY010000001">
    <property type="protein sequence ID" value="KAJ4377260.1"/>
    <property type="molecule type" value="Genomic_DNA"/>
</dbReference>
<dbReference type="InterPro" id="IPR050628">
    <property type="entry name" value="SNF2_RAD54_helicase_TF"/>
</dbReference>
<evidence type="ECO:0000256" key="3">
    <source>
        <dbReference type="ARBA" id="ARBA00022806"/>
    </source>
</evidence>
<feature type="domain" description="SNF2 N-terminal" evidence="6">
    <location>
        <begin position="64"/>
        <end position="147"/>
    </location>
</feature>
<feature type="region of interest" description="Disordered" evidence="5">
    <location>
        <begin position="210"/>
        <end position="231"/>
    </location>
</feature>
<name>A0A9W8YFP6_9PLEO</name>
<organism evidence="7 8">
    <name type="scientific">Neocucurbitaria cava</name>
    <dbReference type="NCBI Taxonomy" id="798079"/>
    <lineage>
        <taxon>Eukaryota</taxon>
        <taxon>Fungi</taxon>
        <taxon>Dikarya</taxon>
        <taxon>Ascomycota</taxon>
        <taxon>Pezizomycotina</taxon>
        <taxon>Dothideomycetes</taxon>
        <taxon>Pleosporomycetidae</taxon>
        <taxon>Pleosporales</taxon>
        <taxon>Pleosporineae</taxon>
        <taxon>Cucurbitariaceae</taxon>
        <taxon>Neocucurbitaria</taxon>
    </lineage>
</organism>
<accession>A0A9W8YFP6</accession>
<dbReference type="GO" id="GO:0016787">
    <property type="term" value="F:hydrolase activity"/>
    <property type="evidence" value="ECO:0007669"/>
    <property type="project" value="UniProtKB-KW"/>
</dbReference>
<dbReference type="AlphaFoldDB" id="A0A9W8YFP6"/>
<dbReference type="GO" id="GO:0005634">
    <property type="term" value="C:nucleus"/>
    <property type="evidence" value="ECO:0007669"/>
    <property type="project" value="TreeGrafter"/>
</dbReference>
<dbReference type="InterPro" id="IPR000330">
    <property type="entry name" value="SNF2_N"/>
</dbReference>
<dbReference type="GO" id="GO:0008094">
    <property type="term" value="F:ATP-dependent activity, acting on DNA"/>
    <property type="evidence" value="ECO:0007669"/>
    <property type="project" value="TreeGrafter"/>
</dbReference>
<dbReference type="InterPro" id="IPR027417">
    <property type="entry name" value="P-loop_NTPase"/>
</dbReference>
<evidence type="ECO:0000313" key="8">
    <source>
        <dbReference type="Proteomes" id="UP001140560"/>
    </source>
</evidence>
<dbReference type="PANTHER" id="PTHR45626:SF17">
    <property type="entry name" value="HELICASE-LIKE TRANSCRIPTION FACTOR"/>
    <property type="match status" value="1"/>
</dbReference>
<keyword evidence="1" id="KW-0547">Nucleotide-binding</keyword>
<reference evidence="7" key="1">
    <citation type="submission" date="2022-10" db="EMBL/GenBank/DDBJ databases">
        <title>Tapping the CABI collections for fungal endophytes: first genome assemblies for Collariella, Neodidymelliopsis, Ascochyta clinopodiicola, Didymella pomorum, Didymosphaeria variabile, Neocosmospora piperis and Neocucurbitaria cava.</title>
        <authorList>
            <person name="Hill R."/>
        </authorList>
    </citation>
    <scope>NUCLEOTIDE SEQUENCE</scope>
    <source>
        <strain evidence="7">IMI 356814</strain>
    </source>
</reference>
<dbReference type="GO" id="GO:0004386">
    <property type="term" value="F:helicase activity"/>
    <property type="evidence" value="ECO:0007669"/>
    <property type="project" value="UniProtKB-KW"/>
</dbReference>
<sequence>MTFELLSAQQYTPEECTRSSSDVLADFKTTDQFEEARTPGALRTPLKTFMNLFTDEVQRNPDCDWRGGLLADDMGLGKTLSIIALIASDKDPRDTNSSLKRHNTQAQELASTLVIVPFNLIEVWISQLRTHVYEGELTCIVFSAWTTSLDMVERGLGNDVGFVRIDGKVAKTKRDHAIQKLREDPNIRVILITISCGACGAFARATMESIGRGPSTRTSTSTRPNSPGHYV</sequence>
<evidence type="ECO:0000259" key="6">
    <source>
        <dbReference type="Pfam" id="PF00176"/>
    </source>
</evidence>
<keyword evidence="3" id="KW-0347">Helicase</keyword>
<dbReference type="Proteomes" id="UP001140560">
    <property type="component" value="Unassembled WGS sequence"/>
</dbReference>
<dbReference type="OrthoDB" id="448448at2759"/>
<comment type="caution">
    <text evidence="7">The sequence shown here is derived from an EMBL/GenBank/DDBJ whole genome shotgun (WGS) entry which is preliminary data.</text>
</comment>
<evidence type="ECO:0000256" key="4">
    <source>
        <dbReference type="ARBA" id="ARBA00022840"/>
    </source>
</evidence>
<keyword evidence="8" id="KW-1185">Reference proteome</keyword>
<dbReference type="InterPro" id="IPR049730">
    <property type="entry name" value="SNF2/RAD54-like_C"/>
</dbReference>
<dbReference type="PANTHER" id="PTHR45626">
    <property type="entry name" value="TRANSCRIPTION TERMINATION FACTOR 2-RELATED"/>
    <property type="match status" value="1"/>
</dbReference>
<dbReference type="Pfam" id="PF00176">
    <property type="entry name" value="SNF2-rel_dom"/>
    <property type="match status" value="1"/>
</dbReference>
<dbReference type="SUPFAM" id="SSF52540">
    <property type="entry name" value="P-loop containing nucleoside triphosphate hydrolases"/>
    <property type="match status" value="1"/>
</dbReference>
<keyword evidence="4" id="KW-0067">ATP-binding</keyword>
<feature type="compositionally biased region" description="Low complexity" evidence="5">
    <location>
        <begin position="211"/>
        <end position="231"/>
    </location>
</feature>
<dbReference type="Gene3D" id="3.40.50.10810">
    <property type="entry name" value="Tandem AAA-ATPase domain"/>
    <property type="match status" value="1"/>
</dbReference>
<evidence type="ECO:0000256" key="5">
    <source>
        <dbReference type="SAM" id="MobiDB-lite"/>
    </source>
</evidence>
<dbReference type="GO" id="GO:0006281">
    <property type="term" value="P:DNA repair"/>
    <property type="evidence" value="ECO:0007669"/>
    <property type="project" value="TreeGrafter"/>
</dbReference>
<keyword evidence="2" id="KW-0378">Hydrolase</keyword>
<proteinExistence type="predicted"/>
<dbReference type="InterPro" id="IPR038718">
    <property type="entry name" value="SNF2-like_sf"/>
</dbReference>
<evidence type="ECO:0000313" key="7">
    <source>
        <dbReference type="EMBL" id="KAJ4377260.1"/>
    </source>
</evidence>
<dbReference type="CDD" id="cd18793">
    <property type="entry name" value="SF2_C_SNF"/>
    <property type="match status" value="1"/>
</dbReference>
<dbReference type="GO" id="GO:0005524">
    <property type="term" value="F:ATP binding"/>
    <property type="evidence" value="ECO:0007669"/>
    <property type="project" value="UniProtKB-KW"/>
</dbReference>
<evidence type="ECO:0000256" key="2">
    <source>
        <dbReference type="ARBA" id="ARBA00022801"/>
    </source>
</evidence>
<protein>
    <recommendedName>
        <fullName evidence="6">SNF2 N-terminal domain-containing protein</fullName>
    </recommendedName>
</protein>
<gene>
    <name evidence="7" type="ORF">N0V83_000083</name>
</gene>